<organism evidence="1 2">
    <name type="scientific">Hephaestia caeni</name>
    <dbReference type="NCBI Taxonomy" id="645617"/>
    <lineage>
        <taxon>Bacteria</taxon>
        <taxon>Pseudomonadati</taxon>
        <taxon>Pseudomonadota</taxon>
        <taxon>Alphaproteobacteria</taxon>
        <taxon>Sphingomonadales</taxon>
        <taxon>Sphingomonadaceae</taxon>
        <taxon>Hephaestia</taxon>
    </lineage>
</organism>
<comment type="caution">
    <text evidence="1">The sequence shown here is derived from an EMBL/GenBank/DDBJ whole genome shotgun (WGS) entry which is preliminary data.</text>
</comment>
<proteinExistence type="predicted"/>
<sequence>MGEWHHPEHYTAAAKGYAIEAMRAEIAVFIERVLPSLREAARSLGYALAVHGSLARDLDLIAVPWTDEAGSPDALIAAIADATKAQTGWGHLPSAGEFTPKPHGRTAVMMVASFNLQLDISITPRKETT</sequence>
<accession>A0A397NVP0</accession>
<name>A0A397NVP0_9SPHN</name>
<dbReference type="Proteomes" id="UP000266568">
    <property type="component" value="Unassembled WGS sequence"/>
</dbReference>
<evidence type="ECO:0008006" key="3">
    <source>
        <dbReference type="Google" id="ProtNLM"/>
    </source>
</evidence>
<gene>
    <name evidence="1" type="ORF">DFR49_3346</name>
</gene>
<evidence type="ECO:0000313" key="1">
    <source>
        <dbReference type="EMBL" id="RIA37461.1"/>
    </source>
</evidence>
<dbReference type="EMBL" id="QXDC01000004">
    <property type="protein sequence ID" value="RIA37461.1"/>
    <property type="molecule type" value="Genomic_DNA"/>
</dbReference>
<protein>
    <recommendedName>
        <fullName evidence="3">Nucleotidyltransferase-like protein</fullName>
    </recommendedName>
</protein>
<keyword evidence="2" id="KW-1185">Reference proteome</keyword>
<evidence type="ECO:0000313" key="2">
    <source>
        <dbReference type="Proteomes" id="UP000266568"/>
    </source>
</evidence>
<dbReference type="OrthoDB" id="1494467at2"/>
<dbReference type="RefSeq" id="WP_119036767.1">
    <property type="nucleotide sequence ID" value="NZ_QXDC01000004.1"/>
</dbReference>
<dbReference type="AlphaFoldDB" id="A0A397NVP0"/>
<reference evidence="1 2" key="1">
    <citation type="submission" date="2018-08" db="EMBL/GenBank/DDBJ databases">
        <title>Genomic Encyclopedia of Type Strains, Phase IV (KMG-IV): sequencing the most valuable type-strain genomes for metagenomic binning, comparative biology and taxonomic classification.</title>
        <authorList>
            <person name="Goeker M."/>
        </authorList>
    </citation>
    <scope>NUCLEOTIDE SEQUENCE [LARGE SCALE GENOMIC DNA]</scope>
    <source>
        <strain evidence="1 2">DSM 25527</strain>
    </source>
</reference>